<evidence type="ECO:0000313" key="1">
    <source>
        <dbReference type="EMBL" id="GAL82691.1"/>
    </source>
</evidence>
<dbReference type="Proteomes" id="UP000029643">
    <property type="component" value="Unassembled WGS sequence"/>
</dbReference>
<comment type="caution">
    <text evidence="1">The sequence shown here is derived from an EMBL/GenBank/DDBJ whole genome shotgun (WGS) entry which is preliminary data.</text>
</comment>
<dbReference type="PROSITE" id="PS51257">
    <property type="entry name" value="PROKAR_LIPOPROTEIN"/>
    <property type="match status" value="1"/>
</dbReference>
<accession>A0A090X0C4</accession>
<gene>
    <name evidence="1" type="ORF">JCM19274_256</name>
</gene>
<protein>
    <recommendedName>
        <fullName evidence="3">DUF4465 domain-containing protein</fullName>
    </recommendedName>
</protein>
<proteinExistence type="predicted"/>
<dbReference type="Pfam" id="PF14717">
    <property type="entry name" value="DUF4465"/>
    <property type="match status" value="1"/>
</dbReference>
<reference evidence="1 2" key="1">
    <citation type="journal article" date="2014" name="Genome Announc.">
        <title>Draft Genome Sequences of Marine Flavobacterium Algibacter lectus Strains SS8 and NR4.</title>
        <authorList>
            <person name="Takatani N."/>
            <person name="Nakanishi M."/>
            <person name="Meirelles P."/>
            <person name="Mino S."/>
            <person name="Suda W."/>
            <person name="Oshima K."/>
            <person name="Hattori M."/>
            <person name="Ohkuma M."/>
            <person name="Hosokawa M."/>
            <person name="Miyashita K."/>
            <person name="Thompson F.L."/>
            <person name="Niwa A."/>
            <person name="Sawabe T."/>
            <person name="Sawabe T."/>
        </authorList>
    </citation>
    <scope>NUCLEOTIDE SEQUENCE [LARGE SCALE GENOMIC DNA]</scope>
    <source>
        <strain evidence="2">JCM19274</strain>
    </source>
</reference>
<name>A0A090X0C4_9FLAO</name>
<dbReference type="InterPro" id="IPR027828">
    <property type="entry name" value="DUF4465"/>
</dbReference>
<dbReference type="AlphaFoldDB" id="A0A090X0C4"/>
<evidence type="ECO:0000313" key="2">
    <source>
        <dbReference type="Proteomes" id="UP000029643"/>
    </source>
</evidence>
<organism evidence="1 2">
    <name type="scientific">Algibacter lectus</name>
    <dbReference type="NCBI Taxonomy" id="221126"/>
    <lineage>
        <taxon>Bacteria</taxon>
        <taxon>Pseudomonadati</taxon>
        <taxon>Bacteroidota</taxon>
        <taxon>Flavobacteriia</taxon>
        <taxon>Flavobacteriales</taxon>
        <taxon>Flavobacteriaceae</taxon>
        <taxon>Algibacter</taxon>
    </lineage>
</organism>
<dbReference type="Gene3D" id="2.60.120.1350">
    <property type="entry name" value="Protein of unknown function DUF4465"/>
    <property type="match status" value="1"/>
</dbReference>
<dbReference type="RefSeq" id="WP_042501777.1">
    <property type="nucleotide sequence ID" value="NZ_BBNU01000041.1"/>
</dbReference>
<evidence type="ECO:0008006" key="3">
    <source>
        <dbReference type="Google" id="ProtNLM"/>
    </source>
</evidence>
<sequence length="358" mass="39111">MKLKHKHIDMITAAIIGLVLFTSCEDELGVIIPYPNDITFNEMTLDRFSYEIPTAPFTVGDDESGVITVNVSDTGNNYSGFALSNKNFRSYPWNLSPNFAPVGGLSLTEVQEEINTTAFSVYTDLVNRTENYLVGNTDNDNAFFTLSTPGTVEHVLVANTSYNYLLTSYGAIYSDDLDLVTQSYLIDGGVVANPMIENPDIARYGVFTLPGIDGTLSTIRLAGTELLAKFEVGNSAGEAARQDVLNAGGTEEEAQTAYDDAYEIAADTVHKGYVKLTIEGSLNGSTTGTVDVYLAIRPEVDSAFPEYNYILNDWKKVDLTALGDVDKVLFTMSSDYLDTQGKMVYPSMFCLDGIRLSK</sequence>
<dbReference type="EMBL" id="BBNU01000041">
    <property type="protein sequence ID" value="GAL82691.1"/>
    <property type="molecule type" value="Genomic_DNA"/>
</dbReference>